<dbReference type="InterPro" id="IPR035766">
    <property type="entry name" value="SPRYD7"/>
</dbReference>
<dbReference type="EMBL" id="KZ308519">
    <property type="protein sequence ID" value="KAG8230954.1"/>
    <property type="molecule type" value="Genomic_DNA"/>
</dbReference>
<dbReference type="Gene3D" id="2.60.120.920">
    <property type="match status" value="1"/>
</dbReference>
<dbReference type="SUPFAM" id="SSF49899">
    <property type="entry name" value="Concanavalin A-like lectins/glucanases"/>
    <property type="match status" value="1"/>
</dbReference>
<dbReference type="SMART" id="SM00449">
    <property type="entry name" value="SPRY"/>
    <property type="match status" value="1"/>
</dbReference>
<reference evidence="3" key="1">
    <citation type="submission" date="2013-04" db="EMBL/GenBank/DDBJ databases">
        <authorList>
            <person name="Qu J."/>
            <person name="Murali S.C."/>
            <person name="Bandaranaike D."/>
            <person name="Bellair M."/>
            <person name="Blankenburg K."/>
            <person name="Chao H."/>
            <person name="Dinh H."/>
            <person name="Doddapaneni H."/>
            <person name="Downs B."/>
            <person name="Dugan-Rocha S."/>
            <person name="Elkadiri S."/>
            <person name="Gnanaolivu R.D."/>
            <person name="Hernandez B."/>
            <person name="Javaid M."/>
            <person name="Jayaseelan J.C."/>
            <person name="Lee S."/>
            <person name="Li M."/>
            <person name="Ming W."/>
            <person name="Munidasa M."/>
            <person name="Muniz J."/>
            <person name="Nguyen L."/>
            <person name="Ongeri F."/>
            <person name="Osuji N."/>
            <person name="Pu L.-L."/>
            <person name="Puazo M."/>
            <person name="Qu C."/>
            <person name="Quiroz J."/>
            <person name="Raj R."/>
            <person name="Weissenberger G."/>
            <person name="Xin Y."/>
            <person name="Zou X."/>
            <person name="Han Y."/>
            <person name="Richards S."/>
            <person name="Worley K."/>
            <person name="Muzny D."/>
            <person name="Gibbs R."/>
        </authorList>
    </citation>
    <scope>NUCLEOTIDE SEQUENCE</scope>
    <source>
        <strain evidence="3">Sampled in the wild</strain>
    </source>
</reference>
<comment type="caution">
    <text evidence="3">The sequence shown here is derived from an EMBL/GenBank/DDBJ whole genome shotgun (WGS) entry which is preliminary data.</text>
</comment>
<evidence type="ECO:0000313" key="3">
    <source>
        <dbReference type="EMBL" id="KAG8230954.1"/>
    </source>
</evidence>
<dbReference type="AlphaFoldDB" id="A0A8K0KB83"/>
<gene>
    <name evidence="3" type="ORF">J437_LFUL010841</name>
</gene>
<dbReference type="PANTHER" id="PTHR20951:SF2">
    <property type="entry name" value="SPRY DOMAIN-CONTAINING PROTEIN 7"/>
    <property type="match status" value="1"/>
</dbReference>
<dbReference type="PROSITE" id="PS50188">
    <property type="entry name" value="B302_SPRY"/>
    <property type="match status" value="1"/>
</dbReference>
<accession>A0A8K0KB83</accession>
<dbReference type="OrthoDB" id="40953at2759"/>
<name>A0A8K0KB83_LADFU</name>
<dbReference type="InterPro" id="IPR043136">
    <property type="entry name" value="B30.2/SPRY_sf"/>
</dbReference>
<keyword evidence="4" id="KW-1185">Reference proteome</keyword>
<dbReference type="InterPro" id="IPR001870">
    <property type="entry name" value="B30.2/SPRY"/>
</dbReference>
<reference evidence="3" key="2">
    <citation type="submission" date="2017-10" db="EMBL/GenBank/DDBJ databases">
        <title>Ladona fulva Genome sequencing and assembly.</title>
        <authorList>
            <person name="Murali S."/>
            <person name="Richards S."/>
            <person name="Bandaranaike D."/>
            <person name="Bellair M."/>
            <person name="Blankenburg K."/>
            <person name="Chao H."/>
            <person name="Dinh H."/>
            <person name="Doddapaneni H."/>
            <person name="Dugan-Rocha S."/>
            <person name="Elkadiri S."/>
            <person name="Gnanaolivu R."/>
            <person name="Hernandez B."/>
            <person name="Skinner E."/>
            <person name="Javaid M."/>
            <person name="Lee S."/>
            <person name="Li M."/>
            <person name="Ming W."/>
            <person name="Munidasa M."/>
            <person name="Muniz J."/>
            <person name="Nguyen L."/>
            <person name="Hughes D."/>
            <person name="Osuji N."/>
            <person name="Pu L.-L."/>
            <person name="Puazo M."/>
            <person name="Qu C."/>
            <person name="Quiroz J."/>
            <person name="Raj R."/>
            <person name="Weissenberger G."/>
            <person name="Xin Y."/>
            <person name="Zou X."/>
            <person name="Han Y."/>
            <person name="Worley K."/>
            <person name="Muzny D."/>
            <person name="Gibbs R."/>
        </authorList>
    </citation>
    <scope>NUCLEOTIDE SEQUENCE</scope>
    <source>
        <strain evidence="3">Sampled in the wild</strain>
    </source>
</reference>
<dbReference type="Proteomes" id="UP000792457">
    <property type="component" value="Unassembled WGS sequence"/>
</dbReference>
<dbReference type="PANTHER" id="PTHR20951">
    <property type="entry name" value="C13ORF1 PROTEIN-RELATED"/>
    <property type="match status" value="1"/>
</dbReference>
<sequence length="197" mass="21731">MTFIMFCCLRNCFQGFSFSSASIPRKEINPIVLDSNYMGHEVVIVKNGHRICGTGGALVSAPLVQSKSYFEVKIQQSGIWGIGLATRNADLNAAPGGHDSESWVLCSDSSMKHAKEEIRKLPSTIQEGDVLGVSYDHIELNYFLNGKSLNQPITGVRGNVYPVLFVDDGAILDIVLDNFYHPMPMGFEKIMIEQSLL</sequence>
<dbReference type="InterPro" id="IPR003877">
    <property type="entry name" value="SPRY_dom"/>
</dbReference>
<protein>
    <recommendedName>
        <fullName evidence="1">SPRY domain-containing protein 7</fullName>
    </recommendedName>
</protein>
<proteinExistence type="predicted"/>
<dbReference type="Pfam" id="PF00622">
    <property type="entry name" value="SPRY"/>
    <property type="match status" value="1"/>
</dbReference>
<dbReference type="CDD" id="cd12880">
    <property type="entry name" value="SPRYD7"/>
    <property type="match status" value="1"/>
</dbReference>
<evidence type="ECO:0000256" key="1">
    <source>
        <dbReference type="ARBA" id="ARBA00021772"/>
    </source>
</evidence>
<dbReference type="InterPro" id="IPR013320">
    <property type="entry name" value="ConA-like_dom_sf"/>
</dbReference>
<evidence type="ECO:0000259" key="2">
    <source>
        <dbReference type="PROSITE" id="PS50188"/>
    </source>
</evidence>
<evidence type="ECO:0000313" key="4">
    <source>
        <dbReference type="Proteomes" id="UP000792457"/>
    </source>
</evidence>
<organism evidence="3 4">
    <name type="scientific">Ladona fulva</name>
    <name type="common">Scarce chaser dragonfly</name>
    <name type="synonym">Libellula fulva</name>
    <dbReference type="NCBI Taxonomy" id="123851"/>
    <lineage>
        <taxon>Eukaryota</taxon>
        <taxon>Metazoa</taxon>
        <taxon>Ecdysozoa</taxon>
        <taxon>Arthropoda</taxon>
        <taxon>Hexapoda</taxon>
        <taxon>Insecta</taxon>
        <taxon>Pterygota</taxon>
        <taxon>Palaeoptera</taxon>
        <taxon>Odonata</taxon>
        <taxon>Epiprocta</taxon>
        <taxon>Anisoptera</taxon>
        <taxon>Libelluloidea</taxon>
        <taxon>Libellulidae</taxon>
        <taxon>Ladona</taxon>
    </lineage>
</organism>
<feature type="domain" description="B30.2/SPRY" evidence="2">
    <location>
        <begin position="1"/>
        <end position="183"/>
    </location>
</feature>